<dbReference type="OrthoDB" id="536211at2759"/>
<dbReference type="InterPro" id="IPR035976">
    <property type="entry name" value="Sushi/SCR/CCP_sf"/>
</dbReference>
<evidence type="ECO:0000259" key="5">
    <source>
        <dbReference type="SMART" id="SM00032"/>
    </source>
</evidence>
<dbReference type="Pfam" id="PF00084">
    <property type="entry name" value="Sushi"/>
    <property type="match status" value="1"/>
</dbReference>
<dbReference type="InterPro" id="IPR000436">
    <property type="entry name" value="Sushi_SCR_CCP_dom"/>
</dbReference>
<dbReference type="EMBL" id="BMAV01022533">
    <property type="protein sequence ID" value="GFY77624.1"/>
    <property type="molecule type" value="Genomic_DNA"/>
</dbReference>
<sequence>MITGNKHEGLLLNGKVPVERHNFFIASIMVWRVRCPNGIIAPEEILCLSTNEWSPLPLCNFRLQCADQNLSAQIQFIKNSCKKSTAPRCKVGCDVQIFSRVSNSIIHQLVFVKDAECNSSGLWQGLPDCEKAKRMFSIEIPEKLRCPKPKLPKNSVLLRKCLPTEGSVCHYKCKKGFFSSGNNTMRCFMKQWIGESKCTPILCPPLPKTFRYGSICGRIIGSNCDLQCKMVLWKGIVELVATCPENGPHFQPALPLLQSAPEKYLLI</sequence>
<gene>
    <name evidence="6" type="primary">AVEN_137548_1</name>
    <name evidence="6" type="ORF">TNIN_235191</name>
</gene>
<feature type="domain" description="Sushi" evidence="5">
    <location>
        <begin position="146"/>
        <end position="198"/>
    </location>
</feature>
<evidence type="ECO:0000313" key="6">
    <source>
        <dbReference type="EMBL" id="GFY77624.1"/>
    </source>
</evidence>
<evidence type="ECO:0000313" key="7">
    <source>
        <dbReference type="Proteomes" id="UP000886998"/>
    </source>
</evidence>
<proteinExistence type="predicted"/>
<evidence type="ECO:0000256" key="3">
    <source>
        <dbReference type="ARBA" id="ARBA00023157"/>
    </source>
</evidence>
<dbReference type="SMART" id="SM00032">
    <property type="entry name" value="CCP"/>
    <property type="match status" value="2"/>
</dbReference>
<dbReference type="Gene3D" id="2.10.70.10">
    <property type="entry name" value="Complement Module, domain 1"/>
    <property type="match status" value="1"/>
</dbReference>
<dbReference type="AlphaFoldDB" id="A0A8X6YXD5"/>
<keyword evidence="1" id="KW-0768">Sushi</keyword>
<feature type="domain" description="Sushi" evidence="5">
    <location>
        <begin position="6"/>
        <end position="59"/>
    </location>
</feature>
<dbReference type="PANTHER" id="PTHR19325">
    <property type="entry name" value="COMPLEMENT COMPONENT-RELATED SUSHI DOMAIN-CONTAINING"/>
    <property type="match status" value="1"/>
</dbReference>
<keyword evidence="2" id="KW-0677">Repeat</keyword>
<evidence type="ECO:0000256" key="4">
    <source>
        <dbReference type="ARBA" id="ARBA00023180"/>
    </source>
</evidence>
<dbReference type="CDD" id="cd00033">
    <property type="entry name" value="CCP"/>
    <property type="match status" value="1"/>
</dbReference>
<comment type="caution">
    <text evidence="6">The sequence shown here is derived from an EMBL/GenBank/DDBJ whole genome shotgun (WGS) entry which is preliminary data.</text>
</comment>
<evidence type="ECO:0000256" key="2">
    <source>
        <dbReference type="ARBA" id="ARBA00022737"/>
    </source>
</evidence>
<name>A0A8X6YXD5_9ARAC</name>
<dbReference type="InterPro" id="IPR050350">
    <property type="entry name" value="Compl-Cell_Adhes-Reg"/>
</dbReference>
<protein>
    <recommendedName>
        <fullName evidence="5">Sushi domain-containing protein</fullName>
    </recommendedName>
</protein>
<reference evidence="6" key="1">
    <citation type="submission" date="2020-08" db="EMBL/GenBank/DDBJ databases">
        <title>Multicomponent nature underlies the extraordinary mechanical properties of spider dragline silk.</title>
        <authorList>
            <person name="Kono N."/>
            <person name="Nakamura H."/>
            <person name="Mori M."/>
            <person name="Yoshida Y."/>
            <person name="Ohtoshi R."/>
            <person name="Malay A.D."/>
            <person name="Moran D.A.P."/>
            <person name="Tomita M."/>
            <person name="Numata K."/>
            <person name="Arakawa K."/>
        </authorList>
    </citation>
    <scope>NUCLEOTIDE SEQUENCE</scope>
</reference>
<keyword evidence="7" id="KW-1185">Reference proteome</keyword>
<keyword evidence="4" id="KW-0325">Glycoprotein</keyword>
<accession>A0A8X6YXD5</accession>
<evidence type="ECO:0000256" key="1">
    <source>
        <dbReference type="ARBA" id="ARBA00022659"/>
    </source>
</evidence>
<organism evidence="6 7">
    <name type="scientific">Trichonephila inaurata madagascariensis</name>
    <dbReference type="NCBI Taxonomy" id="2747483"/>
    <lineage>
        <taxon>Eukaryota</taxon>
        <taxon>Metazoa</taxon>
        <taxon>Ecdysozoa</taxon>
        <taxon>Arthropoda</taxon>
        <taxon>Chelicerata</taxon>
        <taxon>Arachnida</taxon>
        <taxon>Araneae</taxon>
        <taxon>Araneomorphae</taxon>
        <taxon>Entelegynae</taxon>
        <taxon>Araneoidea</taxon>
        <taxon>Nephilidae</taxon>
        <taxon>Trichonephila</taxon>
        <taxon>Trichonephila inaurata</taxon>
    </lineage>
</organism>
<dbReference type="Proteomes" id="UP000886998">
    <property type="component" value="Unassembled WGS sequence"/>
</dbReference>
<dbReference type="PANTHER" id="PTHR19325:SF560">
    <property type="entry name" value="SUSHI, VON WILLEBRAND FACTOR TYPE A, EGF AND PENTRAXIN DOMAIN-CONTAINING PROTEIN 1"/>
    <property type="match status" value="1"/>
</dbReference>
<dbReference type="SUPFAM" id="SSF57535">
    <property type="entry name" value="Complement control module/SCR domain"/>
    <property type="match status" value="1"/>
</dbReference>
<keyword evidence="3" id="KW-1015">Disulfide bond</keyword>